<keyword evidence="3" id="KW-0812">Transmembrane</keyword>
<dbReference type="PANTHER" id="PTHR45964">
    <property type="entry name" value="WSCD FAMILY MEMBER CG9164"/>
    <property type="match status" value="1"/>
</dbReference>
<dbReference type="Gene3D" id="3.40.50.300">
    <property type="entry name" value="P-loop containing nucleotide triphosphate hydrolases"/>
    <property type="match status" value="1"/>
</dbReference>
<dbReference type="Pfam" id="PF00685">
    <property type="entry name" value="Sulfotransfer_1"/>
    <property type="match status" value="1"/>
</dbReference>
<evidence type="ECO:0000259" key="4">
    <source>
        <dbReference type="PROSITE" id="PS51212"/>
    </source>
</evidence>
<evidence type="ECO:0000313" key="5">
    <source>
        <dbReference type="Ensembl" id="ENSCSEP00000019083.1"/>
    </source>
</evidence>
<dbReference type="GeneID" id="103394790"/>
<dbReference type="KEGG" id="csem:103394790"/>
<dbReference type="Proteomes" id="UP000265120">
    <property type="component" value="Chromosome 19"/>
</dbReference>
<reference evidence="5" key="2">
    <citation type="submission" date="2025-08" db="UniProtKB">
        <authorList>
            <consortium name="Ensembl"/>
        </authorList>
    </citation>
    <scope>IDENTIFICATION</scope>
</reference>
<dbReference type="GeneTree" id="ENSGT00940000158096"/>
<evidence type="ECO:0000256" key="2">
    <source>
        <dbReference type="ARBA" id="ARBA00022737"/>
    </source>
</evidence>
<evidence type="ECO:0000256" key="3">
    <source>
        <dbReference type="SAM" id="Phobius"/>
    </source>
</evidence>
<evidence type="ECO:0000313" key="6">
    <source>
        <dbReference type="Proteomes" id="UP000265120"/>
    </source>
</evidence>
<dbReference type="InterPro" id="IPR027417">
    <property type="entry name" value="P-loop_NTPase"/>
</dbReference>
<name>A0A3P8VV23_CYNSE</name>
<comment type="similarity">
    <text evidence="1">Belongs to the WSCD family.</text>
</comment>
<dbReference type="RefSeq" id="XP_008330445.1">
    <property type="nucleotide sequence ID" value="XM_008332223.2"/>
</dbReference>
<keyword evidence="6" id="KW-1185">Reference proteome</keyword>
<feature type="transmembrane region" description="Helical" evidence="3">
    <location>
        <begin position="17"/>
        <end position="35"/>
    </location>
</feature>
<accession>A0A3P8VV23</accession>
<dbReference type="Pfam" id="PF01822">
    <property type="entry name" value="WSC"/>
    <property type="match status" value="1"/>
</dbReference>
<dbReference type="InterPro" id="IPR051589">
    <property type="entry name" value="Sialate-O-sulfotransferase"/>
</dbReference>
<dbReference type="STRING" id="244447.ENSCSEP00000019083"/>
<keyword evidence="3" id="KW-1133">Transmembrane helix</keyword>
<organism evidence="5 6">
    <name type="scientific">Cynoglossus semilaevis</name>
    <name type="common">Tongue sole</name>
    <dbReference type="NCBI Taxonomy" id="244447"/>
    <lineage>
        <taxon>Eukaryota</taxon>
        <taxon>Metazoa</taxon>
        <taxon>Chordata</taxon>
        <taxon>Craniata</taxon>
        <taxon>Vertebrata</taxon>
        <taxon>Euteleostomi</taxon>
        <taxon>Actinopterygii</taxon>
        <taxon>Neopterygii</taxon>
        <taxon>Teleostei</taxon>
        <taxon>Neoteleostei</taxon>
        <taxon>Acanthomorphata</taxon>
        <taxon>Carangaria</taxon>
        <taxon>Pleuronectiformes</taxon>
        <taxon>Pleuronectoidei</taxon>
        <taxon>Cynoglossidae</taxon>
        <taxon>Cynoglossinae</taxon>
        <taxon>Cynoglossus</taxon>
    </lineage>
</organism>
<dbReference type="SMART" id="SM00321">
    <property type="entry name" value="WSC"/>
    <property type="match status" value="1"/>
</dbReference>
<evidence type="ECO:0000256" key="1">
    <source>
        <dbReference type="ARBA" id="ARBA00010236"/>
    </source>
</evidence>
<reference evidence="5" key="3">
    <citation type="submission" date="2025-09" db="UniProtKB">
        <authorList>
            <consortium name="Ensembl"/>
        </authorList>
    </citation>
    <scope>IDENTIFICATION</scope>
</reference>
<sequence length="562" mass="63382">MVAPLCKLHCLLKRAQMLLLCLGIAYLMAGSILLLQRSSVRLAQTNPAGLPPMLSIAAPPTVLRPAELATRTRSRWASFQSASGGAPKAGRHWPAPRSLGVQHLHRHWFHNLLPDSPEQRVSMHRSSKHKGTYIGCFLHNATNRALGGTMLYDLRKMTSSLCQDTCSESGYQFAGLEYGAECHCGNRISSPRAPEEDCSLACRVERGSPCGGVGRLSIYKVEEQLPGHRKFRNVHYCGCFKLPRTTVDSFPVFTFQPNATAQSCIETCTDKELPLAGFRKQHCFCTPMSPVFNLDAALNHTSNSTHTAPADHDHYQVYHTPVLDSRCKERMFLPQRSSSLVALSSFPGAGNTWVRHLIELVSGYYTGSFYFDGTLYNRGFKGEKDYWKGVRSICVKTHESGQKEIEMFDAAILLIRNPYRSLMAEFNRKCAGHLGHATDTQWQSKDWPEFVSSYAPWWTSHALSWLKFGRNLLVVHYEELQKSLVHQLRVITAFLNITMTEERLLCAQTNQHGHFKRSGAQRPSFDPFTPDMKQMIDSFIHTVDQALLDRNFSGLPQEYLPR</sequence>
<dbReference type="GO" id="GO:0008146">
    <property type="term" value="F:sulfotransferase activity"/>
    <property type="evidence" value="ECO:0007669"/>
    <property type="project" value="InterPro"/>
</dbReference>
<proteinExistence type="inferred from homology"/>
<dbReference type="FunCoup" id="A0A3P8VV23">
    <property type="interactions" value="31"/>
</dbReference>
<reference evidence="5 6" key="1">
    <citation type="journal article" date="2014" name="Nat. Genet.">
        <title>Whole-genome sequence of a flatfish provides insights into ZW sex chromosome evolution and adaptation to a benthic lifestyle.</title>
        <authorList>
            <person name="Chen S."/>
            <person name="Zhang G."/>
            <person name="Shao C."/>
            <person name="Huang Q."/>
            <person name="Liu G."/>
            <person name="Zhang P."/>
            <person name="Song W."/>
            <person name="An N."/>
            <person name="Chalopin D."/>
            <person name="Volff J.N."/>
            <person name="Hong Y."/>
            <person name="Li Q."/>
            <person name="Sha Z."/>
            <person name="Zhou H."/>
            <person name="Xie M."/>
            <person name="Yu Q."/>
            <person name="Liu Y."/>
            <person name="Xiang H."/>
            <person name="Wang N."/>
            <person name="Wu K."/>
            <person name="Yang C."/>
            <person name="Zhou Q."/>
            <person name="Liao X."/>
            <person name="Yang L."/>
            <person name="Hu Q."/>
            <person name="Zhang J."/>
            <person name="Meng L."/>
            <person name="Jin L."/>
            <person name="Tian Y."/>
            <person name="Lian J."/>
            <person name="Yang J."/>
            <person name="Miao G."/>
            <person name="Liu S."/>
            <person name="Liang Z."/>
            <person name="Yan F."/>
            <person name="Li Y."/>
            <person name="Sun B."/>
            <person name="Zhang H."/>
            <person name="Zhang J."/>
            <person name="Zhu Y."/>
            <person name="Du M."/>
            <person name="Zhao Y."/>
            <person name="Schartl M."/>
            <person name="Tang Q."/>
            <person name="Wang J."/>
        </authorList>
    </citation>
    <scope>NUCLEOTIDE SEQUENCE</scope>
</reference>
<dbReference type="Ensembl" id="ENSCSET00000019317.1">
    <property type="protein sequence ID" value="ENSCSEP00000019083.1"/>
    <property type="gene ID" value="ENSCSEG00000012221.1"/>
</dbReference>
<dbReference type="InterPro" id="IPR002889">
    <property type="entry name" value="WSC_carb-bd"/>
</dbReference>
<dbReference type="InterPro" id="IPR000863">
    <property type="entry name" value="Sulfotransferase_dom"/>
</dbReference>
<keyword evidence="2" id="KW-0677">Repeat</keyword>
<dbReference type="OrthoDB" id="5985073at2759"/>
<dbReference type="CTD" id="565449"/>
<dbReference type="PANTHER" id="PTHR45964:SF8">
    <property type="entry name" value="SIALATE:O-SULFOTRANSFERASE 1"/>
    <property type="match status" value="1"/>
</dbReference>
<dbReference type="SUPFAM" id="SSF52540">
    <property type="entry name" value="P-loop containing nucleoside triphosphate hydrolases"/>
    <property type="match status" value="1"/>
</dbReference>
<dbReference type="InParanoid" id="A0A3P8VV23"/>
<dbReference type="OMA" id="SRHKGTY"/>
<keyword evidence="3" id="KW-0472">Membrane</keyword>
<feature type="domain" description="WSC" evidence="4">
    <location>
        <begin position="130"/>
        <end position="222"/>
    </location>
</feature>
<dbReference type="PROSITE" id="PS51212">
    <property type="entry name" value="WSC"/>
    <property type="match status" value="1"/>
</dbReference>
<dbReference type="AlphaFoldDB" id="A0A3P8VV23"/>
<protein>
    <submittedName>
        <fullName evidence="5">WSC domain containing 1</fullName>
    </submittedName>
</protein>